<proteinExistence type="inferred from homology"/>
<organism evidence="4">
    <name type="scientific">marine sediment metagenome</name>
    <dbReference type="NCBI Taxonomy" id="412755"/>
    <lineage>
        <taxon>unclassified sequences</taxon>
        <taxon>metagenomes</taxon>
        <taxon>ecological metagenomes</taxon>
    </lineage>
</organism>
<dbReference type="GO" id="GO:0015948">
    <property type="term" value="P:methanogenesis"/>
    <property type="evidence" value="ECO:0007669"/>
    <property type="project" value="InterPro"/>
</dbReference>
<dbReference type="GO" id="GO:0032259">
    <property type="term" value="P:methylation"/>
    <property type="evidence" value="ECO:0007669"/>
    <property type="project" value="UniProtKB-KW"/>
</dbReference>
<evidence type="ECO:0000256" key="1">
    <source>
        <dbReference type="ARBA" id="ARBA00007137"/>
    </source>
</evidence>
<keyword evidence="2" id="KW-0489">Methyltransferase</keyword>
<dbReference type="Gene3D" id="3.20.20.480">
    <property type="entry name" value="Trimethylamine methyltransferase-like"/>
    <property type="match status" value="1"/>
</dbReference>
<dbReference type="EMBL" id="LAZR01033480">
    <property type="protein sequence ID" value="KKL47959.1"/>
    <property type="molecule type" value="Genomic_DNA"/>
</dbReference>
<evidence type="ECO:0000256" key="2">
    <source>
        <dbReference type="ARBA" id="ARBA00022603"/>
    </source>
</evidence>
<feature type="non-terminal residue" evidence="4">
    <location>
        <position position="1"/>
    </location>
</feature>
<gene>
    <name evidence="4" type="ORF">LCGC14_2330340</name>
</gene>
<dbReference type="InterPro" id="IPR010426">
    <property type="entry name" value="MTTB_MeTrfase"/>
</dbReference>
<dbReference type="InterPro" id="IPR038601">
    <property type="entry name" value="MttB-like_sf"/>
</dbReference>
<keyword evidence="3" id="KW-0808">Transferase</keyword>
<evidence type="ECO:0000313" key="4">
    <source>
        <dbReference type="EMBL" id="KKL47959.1"/>
    </source>
</evidence>
<evidence type="ECO:0008006" key="5">
    <source>
        <dbReference type="Google" id="ProtNLM"/>
    </source>
</evidence>
<sequence>GLAEVLSTMVLAQIINPGCPCFMSIIPAIIDPRSGDYVYSSTSAQIANVAAVQLAHYYGVPAYQGASYGGSCYELNRWQVGKENVYLPLLATLAGADMCFSISLIGDDNIWHPARICFDREINEAINIIGQGVEVNGDTLAFDTIRNVGPRGHYLDKEHTANNLPKLWDFSFLFQKSENSETKWKDLEELAWEEIRWIINNHHVPELEPKVQSELKQIIQAGEKELPLS</sequence>
<evidence type="ECO:0000256" key="3">
    <source>
        <dbReference type="ARBA" id="ARBA00022679"/>
    </source>
</evidence>
<reference evidence="4" key="1">
    <citation type="journal article" date="2015" name="Nature">
        <title>Complex archaea that bridge the gap between prokaryotes and eukaryotes.</title>
        <authorList>
            <person name="Spang A."/>
            <person name="Saw J.H."/>
            <person name="Jorgensen S.L."/>
            <person name="Zaremba-Niedzwiedzka K."/>
            <person name="Martijn J."/>
            <person name="Lind A.E."/>
            <person name="van Eijk R."/>
            <person name="Schleper C."/>
            <person name="Guy L."/>
            <person name="Ettema T.J."/>
        </authorList>
    </citation>
    <scope>NUCLEOTIDE SEQUENCE</scope>
</reference>
<dbReference type="GO" id="GO:0008168">
    <property type="term" value="F:methyltransferase activity"/>
    <property type="evidence" value="ECO:0007669"/>
    <property type="project" value="UniProtKB-KW"/>
</dbReference>
<dbReference type="AlphaFoldDB" id="A0A0F9CFS0"/>
<name>A0A0F9CFS0_9ZZZZ</name>
<accession>A0A0F9CFS0</accession>
<comment type="similarity">
    <text evidence="1">Belongs to the trimethylamine methyltransferase family.</text>
</comment>
<comment type="caution">
    <text evidence="4">The sequence shown here is derived from an EMBL/GenBank/DDBJ whole genome shotgun (WGS) entry which is preliminary data.</text>
</comment>
<dbReference type="Pfam" id="PF06253">
    <property type="entry name" value="MTTB"/>
    <property type="match status" value="1"/>
</dbReference>
<protein>
    <recommendedName>
        <fullName evidence="5">Trimethylamine methyltransferase</fullName>
    </recommendedName>
</protein>